<dbReference type="PANTHER" id="PTHR11559">
    <property type="entry name" value="CARBOXYLESTERASE"/>
    <property type="match status" value="1"/>
</dbReference>
<evidence type="ECO:0000259" key="1">
    <source>
        <dbReference type="Pfam" id="PF00135"/>
    </source>
</evidence>
<keyword evidence="2" id="KW-1185">Reference proteome</keyword>
<dbReference type="PROSITE" id="PS00941">
    <property type="entry name" value="CARBOXYLESTERASE_B_2"/>
    <property type="match status" value="1"/>
</dbReference>
<dbReference type="Gene3D" id="3.40.50.1820">
    <property type="entry name" value="alpha/beta hydrolase"/>
    <property type="match status" value="1"/>
</dbReference>
<name>A0A7E4UZB0_PANRE</name>
<dbReference type="InterPro" id="IPR050309">
    <property type="entry name" value="Type-B_Carboxylest/Lipase"/>
</dbReference>
<proteinExistence type="predicted"/>
<dbReference type="InterPro" id="IPR029058">
    <property type="entry name" value="AB_hydrolase_fold"/>
</dbReference>
<dbReference type="AlphaFoldDB" id="A0A7E4UZB0"/>
<dbReference type="WBParaSite" id="Pan_g14676.t1">
    <property type="protein sequence ID" value="Pan_g14676.t1"/>
    <property type="gene ID" value="Pan_g14676"/>
</dbReference>
<dbReference type="SUPFAM" id="SSF53474">
    <property type="entry name" value="alpha/beta-Hydrolases"/>
    <property type="match status" value="1"/>
</dbReference>
<dbReference type="Proteomes" id="UP000492821">
    <property type="component" value="Unassembled WGS sequence"/>
</dbReference>
<organism evidence="2 3">
    <name type="scientific">Panagrellus redivivus</name>
    <name type="common">Microworm</name>
    <dbReference type="NCBI Taxonomy" id="6233"/>
    <lineage>
        <taxon>Eukaryota</taxon>
        <taxon>Metazoa</taxon>
        <taxon>Ecdysozoa</taxon>
        <taxon>Nematoda</taxon>
        <taxon>Chromadorea</taxon>
        <taxon>Rhabditida</taxon>
        <taxon>Tylenchina</taxon>
        <taxon>Panagrolaimomorpha</taxon>
        <taxon>Panagrolaimoidea</taxon>
        <taxon>Panagrolaimidae</taxon>
        <taxon>Panagrellus</taxon>
    </lineage>
</organism>
<dbReference type="Pfam" id="PF00135">
    <property type="entry name" value="COesterase"/>
    <property type="match status" value="1"/>
</dbReference>
<reference evidence="2" key="1">
    <citation type="journal article" date="2013" name="Genetics">
        <title>The draft genome and transcriptome of Panagrellus redivivus are shaped by the harsh demands of a free-living lifestyle.</title>
        <authorList>
            <person name="Srinivasan J."/>
            <person name="Dillman A.R."/>
            <person name="Macchietto M.G."/>
            <person name="Heikkinen L."/>
            <person name="Lakso M."/>
            <person name="Fracchia K.M."/>
            <person name="Antoshechkin I."/>
            <person name="Mortazavi A."/>
            <person name="Wong G."/>
            <person name="Sternberg P.W."/>
        </authorList>
    </citation>
    <scope>NUCLEOTIDE SEQUENCE [LARGE SCALE GENOMIC DNA]</scope>
    <source>
        <strain evidence="2">MT8872</strain>
    </source>
</reference>
<evidence type="ECO:0000313" key="3">
    <source>
        <dbReference type="WBParaSite" id="Pan_g14676.t1"/>
    </source>
</evidence>
<sequence>MVNTSRGPVVGFTLFQNSDQRQLYYGSGNVFLGIPYAEAPTGAHRFKAPIAFKTFPNNPQNATEAPPQCIQYSPVVATSEDCLFLNIYTPINAKNRYLPVIVFIHGGDFTTGPGNIHDPRGIVTNLVSRDVVVVTIQYRLGALGFFTGGDISPNRGILDIIEALKFVQQEIVNFGGNPSRVTLFGEGSGACAVSVLSMAPIAKGLFNQAILQSGSAFRCVNGVYDARNVSQSFIQQVAPSCGLDPNSVMGSDFSEFYKCLMGQDPNSWLNFDKELLLGWQITFDNNLLSMTSATAYSSVLDALKNRTIIPTMYGTCQDEFALKIAQLFKNGLAIKEFDQSYAKSFVKAELPGYSDDLTDLTARILLSPFAPYNMTDTLGWVKAVTSAVSALFYTAPTALEAQLYAQDNRNVYLYEMSYATNVGRSFDFPRWQPVQQTCALPFIFASGSAISNAQYLGRFTTDDWKMVKFFGSIWADFARNGRPSDYWAPVSSTGPLAYLNIGQKQQMMAPYRLDDSILVNDIVKQLLSPVK</sequence>
<accession>A0A7E4UZB0</accession>
<feature type="domain" description="Carboxylesterase type B" evidence="1">
    <location>
        <begin position="2"/>
        <end position="508"/>
    </location>
</feature>
<dbReference type="InterPro" id="IPR002018">
    <property type="entry name" value="CarbesteraseB"/>
</dbReference>
<protein>
    <submittedName>
        <fullName evidence="3">COesterase domain-containing protein</fullName>
    </submittedName>
</protein>
<dbReference type="InterPro" id="IPR019819">
    <property type="entry name" value="Carboxylesterase_B_CS"/>
</dbReference>
<evidence type="ECO:0000313" key="2">
    <source>
        <dbReference type="Proteomes" id="UP000492821"/>
    </source>
</evidence>
<reference evidence="3" key="2">
    <citation type="submission" date="2020-10" db="UniProtKB">
        <authorList>
            <consortium name="WormBaseParasite"/>
        </authorList>
    </citation>
    <scope>IDENTIFICATION</scope>
</reference>